<evidence type="ECO:0000256" key="1">
    <source>
        <dbReference type="SAM" id="MobiDB-lite"/>
    </source>
</evidence>
<dbReference type="EMBL" id="OZ034822">
    <property type="protein sequence ID" value="CAL1410748.1"/>
    <property type="molecule type" value="Genomic_DNA"/>
</dbReference>
<organism evidence="2 3">
    <name type="scientific">Linum trigynum</name>
    <dbReference type="NCBI Taxonomy" id="586398"/>
    <lineage>
        <taxon>Eukaryota</taxon>
        <taxon>Viridiplantae</taxon>
        <taxon>Streptophyta</taxon>
        <taxon>Embryophyta</taxon>
        <taxon>Tracheophyta</taxon>
        <taxon>Spermatophyta</taxon>
        <taxon>Magnoliopsida</taxon>
        <taxon>eudicotyledons</taxon>
        <taxon>Gunneridae</taxon>
        <taxon>Pentapetalae</taxon>
        <taxon>rosids</taxon>
        <taxon>fabids</taxon>
        <taxon>Malpighiales</taxon>
        <taxon>Linaceae</taxon>
        <taxon>Linum</taxon>
    </lineage>
</organism>
<proteinExistence type="predicted"/>
<feature type="region of interest" description="Disordered" evidence="1">
    <location>
        <begin position="129"/>
        <end position="172"/>
    </location>
</feature>
<dbReference type="AlphaFoldDB" id="A0AAV2GJ35"/>
<feature type="region of interest" description="Disordered" evidence="1">
    <location>
        <begin position="1"/>
        <end position="31"/>
    </location>
</feature>
<reference evidence="2 3" key="1">
    <citation type="submission" date="2024-04" db="EMBL/GenBank/DDBJ databases">
        <authorList>
            <person name="Fracassetti M."/>
        </authorList>
    </citation>
    <scope>NUCLEOTIDE SEQUENCE [LARGE SCALE GENOMIC DNA]</scope>
</reference>
<keyword evidence="3" id="KW-1185">Reference proteome</keyword>
<evidence type="ECO:0000313" key="3">
    <source>
        <dbReference type="Proteomes" id="UP001497516"/>
    </source>
</evidence>
<dbReference type="Proteomes" id="UP001497516">
    <property type="component" value="Chromosome 9"/>
</dbReference>
<protein>
    <submittedName>
        <fullName evidence="2">Uncharacterized protein</fullName>
    </submittedName>
</protein>
<sequence>MTRPGGNRRWWGYKGETWPIGPDGEEPWPIGPEEEEELSLLTQRAGWTRVQRRPDGAGWWTRSRAKLGRPRCGQSVGPDRTKPGRVNHRWIAAGAGREGSPAGAKRMGTPRGVCCEQYEAEVEAVGTLGKDLGPTLSTGEPPGGDGRLALSSPTGSRGQLLPSGPGEPTATA</sequence>
<accession>A0AAV2GJ35</accession>
<name>A0AAV2GJ35_9ROSI</name>
<gene>
    <name evidence="2" type="ORF">LTRI10_LOCUS50144</name>
</gene>
<evidence type="ECO:0000313" key="2">
    <source>
        <dbReference type="EMBL" id="CAL1410748.1"/>
    </source>
</evidence>